<name>A0A0N0GNT3_9NEIS</name>
<comment type="caution">
    <text evidence="2">The sequence shown here is derived from an EMBL/GenBank/DDBJ whole genome shotgun (WGS) entry which is preliminary data.</text>
</comment>
<dbReference type="AlphaFoldDB" id="A0A0N0GNT3"/>
<accession>A0A0N0GNT3</accession>
<dbReference type="EMBL" id="LAQT01000008">
    <property type="protein sequence ID" value="KPC53122.1"/>
    <property type="molecule type" value="Genomic_DNA"/>
</dbReference>
<reference evidence="2 3" key="1">
    <citation type="submission" date="2015-07" db="EMBL/GenBank/DDBJ databases">
        <title>Draft genome sequence of the Amantichitinum ursilacus IGB-41, a new chitin-degrading bacterium.</title>
        <authorList>
            <person name="Kirstahler P."/>
            <person name="Guenther M."/>
            <person name="Grumaz C."/>
            <person name="Rupp S."/>
            <person name="Zibek S."/>
            <person name="Sohn K."/>
        </authorList>
    </citation>
    <scope>NUCLEOTIDE SEQUENCE [LARGE SCALE GENOMIC DNA]</scope>
    <source>
        <strain evidence="2 3">IGB-41</strain>
    </source>
</reference>
<proteinExistence type="predicted"/>
<gene>
    <name evidence="2" type="ORF">WG78_11545</name>
</gene>
<dbReference type="Proteomes" id="UP000037939">
    <property type="component" value="Unassembled WGS sequence"/>
</dbReference>
<evidence type="ECO:0000256" key="1">
    <source>
        <dbReference type="SAM" id="MobiDB-lite"/>
    </source>
</evidence>
<feature type="region of interest" description="Disordered" evidence="1">
    <location>
        <begin position="133"/>
        <end position="174"/>
    </location>
</feature>
<protein>
    <submittedName>
        <fullName evidence="2">Uncharacterized protein</fullName>
    </submittedName>
</protein>
<evidence type="ECO:0000313" key="3">
    <source>
        <dbReference type="Proteomes" id="UP000037939"/>
    </source>
</evidence>
<evidence type="ECO:0000313" key="2">
    <source>
        <dbReference type="EMBL" id="KPC53122.1"/>
    </source>
</evidence>
<organism evidence="2 3">
    <name type="scientific">Amantichitinum ursilacus</name>
    <dbReference type="NCBI Taxonomy" id="857265"/>
    <lineage>
        <taxon>Bacteria</taxon>
        <taxon>Pseudomonadati</taxon>
        <taxon>Pseudomonadota</taxon>
        <taxon>Betaproteobacteria</taxon>
        <taxon>Neisseriales</taxon>
        <taxon>Chitinibacteraceae</taxon>
        <taxon>Amantichitinum</taxon>
    </lineage>
</organism>
<sequence length="174" mass="19084">MGCQEVSTMSAHTCPVCVRSKHFAKEKVTKRKATPLANPSLARGPAGQKPKRTVCYFDGSAAAPRNFGRTEPRKTGLLPLPRQVMAAVCQDCCLVAAQHRVGVDATGDSEHRHGLLNASIPHGHRRLICHHSRHVPPTSHRVGQDPPPKAARKNAHQPDQMRMQLKPPTFSHHC</sequence>
<keyword evidence="3" id="KW-1185">Reference proteome</keyword>